<evidence type="ECO:0000256" key="2">
    <source>
        <dbReference type="ARBA" id="ARBA00023235"/>
    </source>
</evidence>
<evidence type="ECO:0000313" key="5">
    <source>
        <dbReference type="EMBL" id="AMT95990.1"/>
    </source>
</evidence>
<dbReference type="PANTHER" id="PTHR47683">
    <property type="entry name" value="PSEUDOURIDINE SYNTHASE FAMILY PROTEIN-RELATED"/>
    <property type="match status" value="1"/>
</dbReference>
<dbReference type="NCBIfam" id="TIGR00093">
    <property type="entry name" value="pseudouridine synthase"/>
    <property type="match status" value="1"/>
</dbReference>
<dbReference type="InterPro" id="IPR006145">
    <property type="entry name" value="PsdUridine_synth_RsuA/RluA"/>
</dbReference>
<keyword evidence="6" id="KW-1185">Reference proteome</keyword>
<dbReference type="GeneID" id="33059285"/>
<name>A0ABN4N1B1_9GAMM</name>
<dbReference type="InterPro" id="IPR020094">
    <property type="entry name" value="TruA/RsuA/RluB/E/F_N"/>
</dbReference>
<gene>
    <name evidence="5" type="ORF">A3K91_0359</name>
</gene>
<dbReference type="Gene3D" id="3.30.70.1560">
    <property type="entry name" value="Alpha-L RNA-binding motif"/>
    <property type="match status" value="1"/>
</dbReference>
<keyword evidence="2 3" id="KW-0413">Isomerase</keyword>
<dbReference type="Pfam" id="PF00849">
    <property type="entry name" value="PseudoU_synth_2"/>
    <property type="match status" value="1"/>
</dbReference>
<dbReference type="PANTHER" id="PTHR47683:SF2">
    <property type="entry name" value="RNA-BINDING S4 DOMAIN-CONTAINING PROTEIN"/>
    <property type="match status" value="1"/>
</dbReference>
<dbReference type="EC" id="5.4.99.-" evidence="3"/>
<sequence length="204" mass="23054">MSTSSLILFNKPYGVQSQFRNDSNNDHTTLSHYFTDKSLRVAGRLDATSEGLLILTDDGRVNKAITHPPKANAGRKQGKTYLVQVEGIPTTEQLDMLRRGVILKDGKTLPADVKHVSEETLPMPLWQRNPPIRERKSVPDSWLMLTIYEGKNRQVRRMTAHVGLPCLRLIRWSVAGFELGDLAVGEFVRIHLNNERCQQLGLID</sequence>
<evidence type="ECO:0000256" key="1">
    <source>
        <dbReference type="ARBA" id="ARBA00008348"/>
    </source>
</evidence>
<feature type="domain" description="Pseudouridine synthase RsuA/RluA-like" evidence="4">
    <location>
        <begin position="6"/>
        <end position="161"/>
    </location>
</feature>
<comment type="similarity">
    <text evidence="1 3">Belongs to the pseudouridine synthase RsuA family.</text>
</comment>
<protein>
    <recommendedName>
        <fullName evidence="3">Pseudouridine synthase</fullName>
        <ecNumber evidence="3">5.4.99.-</ecNumber>
    </recommendedName>
</protein>
<organism evidence="5 6">
    <name type="scientific">Psychrobacter alimentarius</name>
    <dbReference type="NCBI Taxonomy" id="261164"/>
    <lineage>
        <taxon>Bacteria</taxon>
        <taxon>Pseudomonadati</taxon>
        <taxon>Pseudomonadota</taxon>
        <taxon>Gammaproteobacteria</taxon>
        <taxon>Moraxellales</taxon>
        <taxon>Moraxellaceae</taxon>
        <taxon>Psychrobacter</taxon>
    </lineage>
</organism>
<reference evidence="5 6" key="1">
    <citation type="submission" date="2016-03" db="EMBL/GenBank/DDBJ databases">
        <title>Genome sequencing of Psychrobacter alimentarius PAMC 27889.</title>
        <authorList>
            <person name="Lee J."/>
            <person name="Kim O.-S."/>
        </authorList>
    </citation>
    <scope>NUCLEOTIDE SEQUENCE [LARGE SCALE GENOMIC DNA]</scope>
    <source>
        <strain evidence="5 6">PAMC 27889</strain>
    </source>
</reference>
<dbReference type="InterPro" id="IPR042092">
    <property type="entry name" value="PsdUridine_s_RsuA/RluB/E/F_cat"/>
</dbReference>
<dbReference type="InterPro" id="IPR018496">
    <property type="entry name" value="PsdUridine_synth_RsuA/RluB_CS"/>
</dbReference>
<dbReference type="EMBL" id="CP014945">
    <property type="protein sequence ID" value="AMT95990.1"/>
    <property type="molecule type" value="Genomic_DNA"/>
</dbReference>
<evidence type="ECO:0000256" key="3">
    <source>
        <dbReference type="RuleBase" id="RU003887"/>
    </source>
</evidence>
<dbReference type="RefSeq" id="WP_062843754.1">
    <property type="nucleotide sequence ID" value="NZ_CP014945.1"/>
</dbReference>
<dbReference type="SUPFAM" id="SSF55120">
    <property type="entry name" value="Pseudouridine synthase"/>
    <property type="match status" value="1"/>
</dbReference>
<dbReference type="InterPro" id="IPR050343">
    <property type="entry name" value="RsuA_PseudoU_synthase"/>
</dbReference>
<dbReference type="Gene3D" id="3.30.70.580">
    <property type="entry name" value="Pseudouridine synthase I, catalytic domain, N-terminal subdomain"/>
    <property type="match status" value="1"/>
</dbReference>
<evidence type="ECO:0000313" key="6">
    <source>
        <dbReference type="Proteomes" id="UP000076104"/>
    </source>
</evidence>
<dbReference type="PROSITE" id="PS01149">
    <property type="entry name" value="PSI_RSU"/>
    <property type="match status" value="1"/>
</dbReference>
<dbReference type="InterPro" id="IPR020103">
    <property type="entry name" value="PsdUridine_synth_cat_dom_sf"/>
</dbReference>
<dbReference type="InterPro" id="IPR000748">
    <property type="entry name" value="PsdUridine_synth_RsuA/RluB/E/F"/>
</dbReference>
<proteinExistence type="inferred from homology"/>
<evidence type="ECO:0000259" key="4">
    <source>
        <dbReference type="Pfam" id="PF00849"/>
    </source>
</evidence>
<dbReference type="Proteomes" id="UP000076104">
    <property type="component" value="Chromosome"/>
</dbReference>
<accession>A0ABN4N1B1</accession>